<dbReference type="Pfam" id="PF07676">
    <property type="entry name" value="PD40"/>
    <property type="match status" value="1"/>
</dbReference>
<reference evidence="8" key="1">
    <citation type="submission" date="2016-10" db="EMBL/GenBank/DDBJ databases">
        <authorList>
            <person name="Varghese N."/>
            <person name="Submissions S."/>
        </authorList>
    </citation>
    <scope>NUCLEOTIDE SEQUENCE [LARGE SCALE GENOMIC DNA]</scope>
    <source>
        <strain evidence="8">CGMCC 1.12402</strain>
    </source>
</reference>
<dbReference type="Pfam" id="PF00691">
    <property type="entry name" value="OmpA"/>
    <property type="match status" value="1"/>
</dbReference>
<evidence type="ECO:0000256" key="2">
    <source>
        <dbReference type="ARBA" id="ARBA00023136"/>
    </source>
</evidence>
<accession>A0A1I0Q3Q1</accession>
<dbReference type="GeneID" id="99986696"/>
<keyword evidence="5" id="KW-0732">Signal</keyword>
<dbReference type="PROSITE" id="PS51123">
    <property type="entry name" value="OMPA_2"/>
    <property type="match status" value="1"/>
</dbReference>
<keyword evidence="8" id="KW-1185">Reference proteome</keyword>
<evidence type="ECO:0000313" key="7">
    <source>
        <dbReference type="EMBL" id="SEW21520.1"/>
    </source>
</evidence>
<feature type="chain" id="PRO_5011440751" evidence="5">
    <location>
        <begin position="21"/>
        <end position="442"/>
    </location>
</feature>
<dbReference type="RefSeq" id="WP_090258424.1">
    <property type="nucleotide sequence ID" value="NZ_FOIR01000002.1"/>
</dbReference>
<dbReference type="OrthoDB" id="975050at2"/>
<sequence length="442" mass="49919">MKRFTIQLIILITFSISALAQEFNYNYSEPINFKEISSADYEEAVPLMSPNQKRMYFTRTNHKLGQRSNKLLHEIWYADFDENGNLEVVKAPKPLNVGLNSAVIGLNMDGTKLFLFGTYNKLFEDQKGVSYSLLQGDEWTKPARIKVEDLEISGGFYGLYMHPDEDVLVISKKTIGSEDLFVSVKDARGNWSAPQNLGETINTEDFEISPFLTLDKKHLFFSRGNDKTGTDIFYASRLDNSWTKWTEPERLPAPINSASFDAYFSMMPDSTVVFSSNRSGSSDIYFSTLTKELIQTEPVLPEPVMIEVEELAPVPEPEPQPINFETETSGYVFFGFNQTALSAGYKNTLDAVADTLLSNTELMLEIGGHADYIDTEPFNEQLSIKRAMNVTEYLLAKGVDKERLFPVGYGELFPVSNNNTEKGRMLNRRVELKFLTVSGAPK</sequence>
<evidence type="ECO:0000259" key="6">
    <source>
        <dbReference type="PROSITE" id="PS51123"/>
    </source>
</evidence>
<dbReference type="SUPFAM" id="SSF82171">
    <property type="entry name" value="DPP6 N-terminal domain-like"/>
    <property type="match status" value="1"/>
</dbReference>
<evidence type="ECO:0000256" key="3">
    <source>
        <dbReference type="ARBA" id="ARBA00023237"/>
    </source>
</evidence>
<keyword evidence="2 4" id="KW-0472">Membrane</keyword>
<evidence type="ECO:0000313" key="8">
    <source>
        <dbReference type="Proteomes" id="UP000199437"/>
    </source>
</evidence>
<evidence type="ECO:0000256" key="5">
    <source>
        <dbReference type="SAM" id="SignalP"/>
    </source>
</evidence>
<dbReference type="InterPro" id="IPR036737">
    <property type="entry name" value="OmpA-like_sf"/>
</dbReference>
<dbReference type="PANTHER" id="PTHR30329:SF21">
    <property type="entry name" value="LIPOPROTEIN YIAD-RELATED"/>
    <property type="match status" value="1"/>
</dbReference>
<dbReference type="CDD" id="cd07185">
    <property type="entry name" value="OmpA_C-like"/>
    <property type="match status" value="1"/>
</dbReference>
<comment type="subcellular location">
    <subcellularLocation>
        <location evidence="1">Cell outer membrane</location>
    </subcellularLocation>
</comment>
<dbReference type="PRINTS" id="PR01021">
    <property type="entry name" value="OMPADOMAIN"/>
</dbReference>
<dbReference type="InterPro" id="IPR006664">
    <property type="entry name" value="OMP_bac"/>
</dbReference>
<dbReference type="InterPro" id="IPR050330">
    <property type="entry name" value="Bact_OuterMem_StrucFunc"/>
</dbReference>
<evidence type="ECO:0000256" key="4">
    <source>
        <dbReference type="PROSITE-ProRule" id="PRU00473"/>
    </source>
</evidence>
<keyword evidence="3" id="KW-0998">Cell outer membrane</keyword>
<dbReference type="STRING" id="1267423.SAMN05216290_1982"/>
<dbReference type="PANTHER" id="PTHR30329">
    <property type="entry name" value="STATOR ELEMENT OF FLAGELLAR MOTOR COMPLEX"/>
    <property type="match status" value="1"/>
</dbReference>
<protein>
    <submittedName>
        <fullName evidence="7">WD40-like Beta Propeller Repeat</fullName>
    </submittedName>
</protein>
<feature type="signal peptide" evidence="5">
    <location>
        <begin position="1"/>
        <end position="20"/>
    </location>
</feature>
<dbReference type="Gene3D" id="3.30.1330.60">
    <property type="entry name" value="OmpA-like domain"/>
    <property type="match status" value="1"/>
</dbReference>
<dbReference type="AlphaFoldDB" id="A0A1I0Q3Q1"/>
<dbReference type="EMBL" id="FOIR01000002">
    <property type="protein sequence ID" value="SEW21520.1"/>
    <property type="molecule type" value="Genomic_DNA"/>
</dbReference>
<dbReference type="SUPFAM" id="SSF103088">
    <property type="entry name" value="OmpA-like"/>
    <property type="match status" value="1"/>
</dbReference>
<dbReference type="InterPro" id="IPR006665">
    <property type="entry name" value="OmpA-like"/>
</dbReference>
<name>A0A1I0Q3Q1_9BACT</name>
<dbReference type="InterPro" id="IPR011659">
    <property type="entry name" value="WD40"/>
</dbReference>
<organism evidence="7 8">
    <name type="scientific">Roseivirga pacifica</name>
    <dbReference type="NCBI Taxonomy" id="1267423"/>
    <lineage>
        <taxon>Bacteria</taxon>
        <taxon>Pseudomonadati</taxon>
        <taxon>Bacteroidota</taxon>
        <taxon>Cytophagia</taxon>
        <taxon>Cytophagales</taxon>
        <taxon>Roseivirgaceae</taxon>
        <taxon>Roseivirga</taxon>
    </lineage>
</organism>
<evidence type="ECO:0000256" key="1">
    <source>
        <dbReference type="ARBA" id="ARBA00004442"/>
    </source>
</evidence>
<dbReference type="GO" id="GO:0009279">
    <property type="term" value="C:cell outer membrane"/>
    <property type="evidence" value="ECO:0007669"/>
    <property type="project" value="UniProtKB-SubCell"/>
</dbReference>
<gene>
    <name evidence="7" type="ORF">SAMN05216290_1982</name>
</gene>
<proteinExistence type="predicted"/>
<feature type="domain" description="OmpA-like" evidence="6">
    <location>
        <begin position="325"/>
        <end position="438"/>
    </location>
</feature>
<dbReference type="Proteomes" id="UP000199437">
    <property type="component" value="Unassembled WGS sequence"/>
</dbReference>